<reference evidence="2 3" key="1">
    <citation type="submission" date="2016-05" db="EMBL/GenBank/DDBJ databases">
        <title>Draft Genome Sequence of Algibacter sp. Strain SK-16 Isolated from the Surface Water of Aburatsubo Inlet.</title>
        <authorList>
            <person name="Wong S.-K."/>
            <person name="Yoshizawa S."/>
            <person name="Nakajima Y."/>
            <person name="Ogura Y."/>
            <person name="Tetsuya H."/>
            <person name="Hamasaki K."/>
        </authorList>
    </citation>
    <scope>NUCLEOTIDE SEQUENCE [LARGE SCALE GENOMIC DNA]</scope>
    <source>
        <strain evidence="2 3">SK-16</strain>
    </source>
</reference>
<comment type="caution">
    <text evidence="2">The sequence shown here is derived from an EMBL/GenBank/DDBJ whole genome shotgun (WGS) entry which is preliminary data.</text>
</comment>
<evidence type="ECO:0008006" key="4">
    <source>
        <dbReference type="Google" id="ProtNLM"/>
    </source>
</evidence>
<protein>
    <recommendedName>
        <fullName evidence="4">YtxH domain-containing protein</fullName>
    </recommendedName>
</protein>
<dbReference type="OrthoDB" id="6400719at2"/>
<organism evidence="2 3">
    <name type="scientific">Flavivirga aquatica</name>
    <dbReference type="NCBI Taxonomy" id="1849968"/>
    <lineage>
        <taxon>Bacteria</taxon>
        <taxon>Pseudomonadati</taxon>
        <taxon>Bacteroidota</taxon>
        <taxon>Flavobacteriia</taxon>
        <taxon>Flavobacteriales</taxon>
        <taxon>Flavobacteriaceae</taxon>
        <taxon>Flavivirga</taxon>
    </lineage>
</organism>
<sequence length="158" mass="17352">MSDEKNLSDDLNDMLGDAKEGAKKAADKAEEFADEAADKAKEFAGEAKEAASEFVADAKEVLSDGKNVAIIAHFTFIGWIIALIMNNSDKTELGSFYIRQMLGFLILGLIVSFIPFVNLIGWLLILVLWIMSLVGALSGEKKPAFLLGTQFQEWFKSL</sequence>
<dbReference type="AlphaFoldDB" id="A0A1E5TDM8"/>
<gene>
    <name evidence="2" type="ORF">A8C32_12270</name>
</gene>
<keyword evidence="1" id="KW-0472">Membrane</keyword>
<dbReference type="Proteomes" id="UP000095713">
    <property type="component" value="Unassembled WGS sequence"/>
</dbReference>
<proteinExistence type="predicted"/>
<feature type="transmembrane region" description="Helical" evidence="1">
    <location>
        <begin position="96"/>
        <end position="114"/>
    </location>
</feature>
<evidence type="ECO:0000313" key="2">
    <source>
        <dbReference type="EMBL" id="OEK09483.1"/>
    </source>
</evidence>
<dbReference type="RefSeq" id="WP_069828920.1">
    <property type="nucleotide sequence ID" value="NZ_MDJD01000007.1"/>
</dbReference>
<keyword evidence="1" id="KW-0812">Transmembrane</keyword>
<feature type="transmembrane region" description="Helical" evidence="1">
    <location>
        <begin position="120"/>
        <end position="137"/>
    </location>
</feature>
<accession>A0A1E5TDM8</accession>
<keyword evidence="1" id="KW-1133">Transmembrane helix</keyword>
<evidence type="ECO:0000256" key="1">
    <source>
        <dbReference type="SAM" id="Phobius"/>
    </source>
</evidence>
<name>A0A1E5TDM8_9FLAO</name>
<dbReference type="STRING" id="1849968.A8C32_12270"/>
<dbReference type="Gene3D" id="1.10.287.700">
    <property type="entry name" value="Helix hairpin bin"/>
    <property type="match status" value="1"/>
</dbReference>
<dbReference type="EMBL" id="MDJD01000007">
    <property type="protein sequence ID" value="OEK09483.1"/>
    <property type="molecule type" value="Genomic_DNA"/>
</dbReference>
<evidence type="ECO:0000313" key="3">
    <source>
        <dbReference type="Proteomes" id="UP000095713"/>
    </source>
</evidence>
<keyword evidence="3" id="KW-1185">Reference proteome</keyword>
<feature type="transmembrane region" description="Helical" evidence="1">
    <location>
        <begin position="67"/>
        <end position="84"/>
    </location>
</feature>